<reference evidence="17" key="1">
    <citation type="journal article" date="2014" name="Genome Announc.">
        <title>Genome sequence of the yeast Cyberlindnera fabianii (Hansenula fabianii).</title>
        <authorList>
            <person name="Freel K.C."/>
            <person name="Sarilar V."/>
            <person name="Neuveglise C."/>
            <person name="Devillers H."/>
            <person name="Friedrich A."/>
            <person name="Schacherer J."/>
        </authorList>
    </citation>
    <scope>NUCLEOTIDE SEQUENCE</scope>
    <source>
        <strain evidence="17">YJS4271</strain>
    </source>
</reference>
<feature type="binding site" evidence="11">
    <location>
        <begin position="60"/>
        <end position="63"/>
    </location>
    <ligand>
        <name>ATP</name>
        <dbReference type="ChEBI" id="CHEBI:30616"/>
    </ligand>
</feature>
<evidence type="ECO:0000259" key="15">
    <source>
        <dbReference type="Pfam" id="PF00899"/>
    </source>
</evidence>
<protein>
    <recommendedName>
        <fullName evidence="8 9">Ubiquitin-activating enzyme E1-like</fullName>
    </recommendedName>
</protein>
<dbReference type="PIRSF" id="PIRSF039133">
    <property type="entry name" value="SUMO_E1B"/>
    <property type="match status" value="1"/>
</dbReference>
<dbReference type="OMA" id="TPSEHIH"/>
<dbReference type="OrthoDB" id="10255449at2759"/>
<evidence type="ECO:0000256" key="2">
    <source>
        <dbReference type="ARBA" id="ARBA00005673"/>
    </source>
</evidence>
<comment type="similarity">
    <text evidence="2 9">Belongs to the ubiquitin-activating E1 family.</text>
</comment>
<dbReference type="GO" id="GO:0019948">
    <property type="term" value="F:SUMO activating enzyme activity"/>
    <property type="evidence" value="ECO:0007669"/>
    <property type="project" value="UniProtKB-UniRule"/>
</dbReference>
<comment type="pathway">
    <text evidence="1 9">Protein modification; protein sumoylation.</text>
</comment>
<evidence type="ECO:0000256" key="14">
    <source>
        <dbReference type="SAM" id="MobiDB-lite"/>
    </source>
</evidence>
<evidence type="ECO:0000256" key="8">
    <source>
        <dbReference type="ARBA" id="ARBA00073512"/>
    </source>
</evidence>
<dbReference type="AlphaFoldDB" id="A0A061B590"/>
<keyword evidence="7 9" id="KW-0067">ATP-binding</keyword>
<feature type="binding site" evidence="12">
    <location>
        <position position="167"/>
    </location>
    <ligand>
        <name>Zn(2+)</name>
        <dbReference type="ChEBI" id="CHEBI:29105"/>
    </ligand>
</feature>
<evidence type="ECO:0000256" key="3">
    <source>
        <dbReference type="ARBA" id="ARBA00022723"/>
    </source>
</evidence>
<feature type="binding site" evidence="11">
    <location>
        <begin position="100"/>
        <end position="101"/>
    </location>
    <ligand>
        <name>ATP</name>
        <dbReference type="ChEBI" id="CHEBI:30616"/>
    </ligand>
</feature>
<dbReference type="Proteomes" id="UP000189513">
    <property type="component" value="Unassembled WGS sequence"/>
</dbReference>
<dbReference type="GO" id="GO:0005737">
    <property type="term" value="C:cytoplasm"/>
    <property type="evidence" value="ECO:0007669"/>
    <property type="project" value="TreeGrafter"/>
</dbReference>
<evidence type="ECO:0000256" key="9">
    <source>
        <dbReference type="PIRNR" id="PIRNR039133"/>
    </source>
</evidence>
<dbReference type="InterPro" id="IPR045886">
    <property type="entry name" value="ThiF/MoeB/HesA"/>
</dbReference>
<dbReference type="Gene3D" id="3.10.290.20">
    <property type="entry name" value="Ubiquitin-like 2 activating enzyme e1b. Chain: B, domain 3"/>
    <property type="match status" value="1"/>
</dbReference>
<dbReference type="Pfam" id="PF00899">
    <property type="entry name" value="ThiF"/>
    <property type="match status" value="1"/>
</dbReference>
<feature type="region of interest" description="Disordered" evidence="14">
    <location>
        <begin position="579"/>
        <end position="607"/>
    </location>
</feature>
<feature type="compositionally biased region" description="Basic and acidic residues" evidence="14">
    <location>
        <begin position="579"/>
        <end position="595"/>
    </location>
</feature>
<evidence type="ECO:0000313" key="19">
    <source>
        <dbReference type="Proteomes" id="UP000189513"/>
    </source>
</evidence>
<dbReference type="PROSITE" id="PS51257">
    <property type="entry name" value="PROKAR_LIPOPROTEIN"/>
    <property type="match status" value="1"/>
</dbReference>
<keyword evidence="6 9" id="KW-0862">Zinc</keyword>
<dbReference type="STRING" id="36022.A0A061B590"/>
<dbReference type="PROSITE" id="PS00865">
    <property type="entry name" value="UBIQUITIN_ACTIVAT_2"/>
    <property type="match status" value="1"/>
</dbReference>
<dbReference type="GO" id="GO:0046872">
    <property type="term" value="F:metal ion binding"/>
    <property type="evidence" value="ECO:0007669"/>
    <property type="project" value="UniProtKB-KW"/>
</dbReference>
<keyword evidence="5 9" id="KW-0833">Ubl conjugation pathway</keyword>
<dbReference type="Pfam" id="PF10585">
    <property type="entry name" value="UBA_E1_SCCH"/>
    <property type="match status" value="1"/>
</dbReference>
<gene>
    <name evidence="18" type="ORF">BON22_4216</name>
    <name evidence="17" type="ORF">CYFA0S_08e04566g</name>
</gene>
<sequence length="607" mass="68029">MSRYHSLKTVVGDSTFEKIRNSKVLLVGAGGIGCELLKDLILLGYGEVHVVDLDTIDLSNLNRQFLFRQKDIKQPKASTAVNAVQQFNFFKTKLIPYQASIYETDLFPLEWFKQFDLIFNALDNMAARSYINKIALFLDKIVMESGTTGTAGQAGPTFPNKTECYDCSTRETPKTFPVCTIRSTPSQPVHCIHWAKSFLFQQLFSEDEAPEVAPEGKDTAELGTDNAEEIKNLIAENNELIELKNAMNDDDFAIKVIEKVFSKDIEKLLLITDLWKTRKEPTPLDLSSYLAGVEAVTTEDLGTGQKPWTIEQNIKVFIDATKRLQKRMKTEKEIEFDKDDEDTLEFVVAAANIRSFIFSIQLKSKFDIKSIAGNIIPAIATTNAVIAGFSALISLKLFKETREESIAASSGIFTSSGSKFISQNKPQKPNPHCPACSIPRGVMSVDNTLTVQELVDELLEKYGYDEEIAISIGSKLLYDVDFDDNKDKVLSDIGVVYGAHVAVSDENDEKETIELYVELNNDKEIKLPDLEIPPKPEREQEEPLDDEAQGEADNEVLMVADFDDDEIRIIDTETLVEKRKLDAQEPATKKQKLEEDVQSNDGIITLD</sequence>
<reference evidence="18" key="3">
    <citation type="submission" date="2017-01" db="EMBL/GenBank/DDBJ databases">
        <authorList>
            <person name="Mah S.A."/>
            <person name="Swanson W.J."/>
            <person name="Moy G.W."/>
            <person name="Vacquier V.D."/>
        </authorList>
    </citation>
    <scope>NUCLEOTIDE SEQUENCE [LARGE SCALE GENOMIC DNA]</scope>
    <source>
        <strain evidence="18">65</strain>
    </source>
</reference>
<evidence type="ECO:0000256" key="13">
    <source>
        <dbReference type="PROSITE-ProRule" id="PRU10132"/>
    </source>
</evidence>
<feature type="active site" description="Glycyl thioester intermediate" evidence="10 13">
    <location>
        <position position="179"/>
    </location>
</feature>
<feature type="region of interest" description="Disordered" evidence="14">
    <location>
        <begin position="528"/>
        <end position="553"/>
    </location>
</feature>
<dbReference type="VEuPathDB" id="FungiDB:BON22_4216"/>
<keyword evidence="3 9" id="KW-0479">Metal-binding</keyword>
<feature type="binding site" evidence="12">
    <location>
        <position position="436"/>
    </location>
    <ligand>
        <name>Zn(2+)</name>
        <dbReference type="ChEBI" id="CHEBI:29105"/>
    </ligand>
</feature>
<evidence type="ECO:0000256" key="10">
    <source>
        <dbReference type="PIRSR" id="PIRSR039133-1"/>
    </source>
</evidence>
<evidence type="ECO:0000256" key="5">
    <source>
        <dbReference type="ARBA" id="ARBA00022786"/>
    </source>
</evidence>
<proteinExistence type="inferred from homology"/>
<dbReference type="GO" id="GO:0016925">
    <property type="term" value="P:protein sumoylation"/>
    <property type="evidence" value="ECO:0007669"/>
    <property type="project" value="UniProtKB-UniRule"/>
</dbReference>
<dbReference type="PANTHER" id="PTHR10953">
    <property type="entry name" value="UBIQUITIN-ACTIVATING ENZYME E1"/>
    <property type="match status" value="1"/>
</dbReference>
<evidence type="ECO:0000259" key="16">
    <source>
        <dbReference type="Pfam" id="PF10585"/>
    </source>
</evidence>
<dbReference type="EMBL" id="MPUK01000009">
    <property type="protein sequence ID" value="ONH65738.1"/>
    <property type="molecule type" value="Genomic_DNA"/>
</dbReference>
<keyword evidence="4 9" id="KW-0547">Nucleotide-binding</keyword>
<evidence type="ECO:0000313" key="17">
    <source>
        <dbReference type="EMBL" id="CDR42183.1"/>
    </source>
</evidence>
<evidence type="ECO:0000313" key="18">
    <source>
        <dbReference type="EMBL" id="ONH65738.1"/>
    </source>
</evidence>
<dbReference type="InterPro" id="IPR000594">
    <property type="entry name" value="ThiF_NAD_FAD-bd"/>
</dbReference>
<feature type="binding site" evidence="11">
    <location>
        <begin position="123"/>
        <end position="128"/>
    </location>
    <ligand>
        <name>ATP</name>
        <dbReference type="ChEBI" id="CHEBI:30616"/>
    </ligand>
</feature>
<evidence type="ECO:0000256" key="1">
    <source>
        <dbReference type="ARBA" id="ARBA00004718"/>
    </source>
</evidence>
<dbReference type="InterPro" id="IPR023318">
    <property type="entry name" value="Ub_act_enz_dom_a_sf"/>
</dbReference>
<feature type="domain" description="Ubiquitin-activating enzyme SCCH" evidence="16">
    <location>
        <begin position="318"/>
        <end position="369"/>
    </location>
</feature>
<dbReference type="EMBL" id="LK052893">
    <property type="protein sequence ID" value="CDR42183.1"/>
    <property type="molecule type" value="Genomic_DNA"/>
</dbReference>
<evidence type="ECO:0000256" key="11">
    <source>
        <dbReference type="PIRSR" id="PIRSR039133-2"/>
    </source>
</evidence>
<feature type="binding site" evidence="11">
    <location>
        <begin position="28"/>
        <end position="33"/>
    </location>
    <ligand>
        <name>ATP</name>
        <dbReference type="ChEBI" id="CHEBI:30616"/>
    </ligand>
</feature>
<name>A0A061B590_CYBFA</name>
<organism evidence="17">
    <name type="scientific">Cyberlindnera fabianii</name>
    <name type="common">Yeast</name>
    <name type="synonym">Hansenula fabianii</name>
    <dbReference type="NCBI Taxonomy" id="36022"/>
    <lineage>
        <taxon>Eukaryota</taxon>
        <taxon>Fungi</taxon>
        <taxon>Dikarya</taxon>
        <taxon>Ascomycota</taxon>
        <taxon>Saccharomycotina</taxon>
        <taxon>Saccharomycetes</taxon>
        <taxon>Phaffomycetales</taxon>
        <taxon>Phaffomycetaceae</taxon>
        <taxon>Cyberlindnera</taxon>
    </lineage>
</organism>
<dbReference type="InterPro" id="IPR042449">
    <property type="entry name" value="Ub-E1_IAD_1"/>
</dbReference>
<feature type="binding site" evidence="11">
    <location>
        <position position="76"/>
    </location>
    <ligand>
        <name>ATP</name>
        <dbReference type="ChEBI" id="CHEBI:30616"/>
    </ligand>
</feature>
<feature type="compositionally biased region" description="Acidic residues" evidence="14">
    <location>
        <begin position="539"/>
        <end position="553"/>
    </location>
</feature>
<dbReference type="InterPro" id="IPR033127">
    <property type="entry name" value="UBQ-activ_enz_E1_Cys_AS"/>
</dbReference>
<feature type="domain" description="THIF-type NAD/FAD binding fold" evidence="15">
    <location>
        <begin position="10"/>
        <end position="434"/>
    </location>
</feature>
<comment type="subunit">
    <text evidence="9">Heterodimer.</text>
</comment>
<evidence type="ECO:0000256" key="6">
    <source>
        <dbReference type="ARBA" id="ARBA00022833"/>
    </source>
</evidence>
<dbReference type="InterPro" id="IPR035985">
    <property type="entry name" value="Ubiquitin-activating_enz"/>
</dbReference>
<feature type="binding site" evidence="11">
    <location>
        <position position="52"/>
    </location>
    <ligand>
        <name>ATP</name>
        <dbReference type="ChEBI" id="CHEBI:30616"/>
    </ligand>
</feature>
<dbReference type="GO" id="GO:0031510">
    <property type="term" value="C:SUMO activating enzyme complex"/>
    <property type="evidence" value="ECO:0007669"/>
    <property type="project" value="UniProtKB-UniRule"/>
</dbReference>
<feature type="compositionally biased region" description="Basic and acidic residues" evidence="14">
    <location>
        <begin position="528"/>
        <end position="538"/>
    </location>
</feature>
<accession>A0A061B590</accession>
<feature type="binding site" evidence="12">
    <location>
        <position position="164"/>
    </location>
    <ligand>
        <name>Zn(2+)</name>
        <dbReference type="ChEBI" id="CHEBI:29105"/>
    </ligand>
</feature>
<dbReference type="Gene3D" id="3.50.50.80">
    <property type="entry name" value="Ubiquitin-activating enzyme E1, inactive adenylation domain, subdomain 1"/>
    <property type="match status" value="1"/>
</dbReference>
<evidence type="ECO:0000256" key="4">
    <source>
        <dbReference type="ARBA" id="ARBA00022741"/>
    </source>
</evidence>
<dbReference type="Gene3D" id="1.10.10.520">
    <property type="entry name" value="Ubiquitin activating enzymes (Uba3). Chain: B, domain 2"/>
    <property type="match status" value="1"/>
</dbReference>
<feature type="binding site" evidence="12">
    <location>
        <position position="433"/>
    </location>
    <ligand>
        <name>Zn(2+)</name>
        <dbReference type="ChEBI" id="CHEBI:29105"/>
    </ligand>
</feature>
<reference evidence="19" key="2">
    <citation type="journal article" date="2017" name="Genome Announc.">
        <title>Genome sequences of Cyberlindnera fabianii 65, Pichia kudriavzevii 129, and Saccharomyces cerevisiae 131 isolated from fermented masau fruits in Zimbabwe.</title>
        <authorList>
            <person name="van Rijswijck I.M.H."/>
            <person name="Derks M.F.L."/>
            <person name="Abee T."/>
            <person name="de Ridder D."/>
            <person name="Smid E.J."/>
        </authorList>
    </citation>
    <scope>NUCLEOTIDE SEQUENCE [LARGE SCALE GENOMIC DNA]</scope>
    <source>
        <strain evidence="19">65</strain>
    </source>
</reference>
<keyword evidence="19" id="KW-1185">Reference proteome</keyword>
<dbReference type="PANTHER" id="PTHR10953:SF5">
    <property type="entry name" value="SUMO-ACTIVATING ENZYME SUBUNIT 2"/>
    <property type="match status" value="1"/>
</dbReference>
<dbReference type="UniPathway" id="UPA00886"/>
<dbReference type="SUPFAM" id="SSF69572">
    <property type="entry name" value="Activating enzymes of the ubiquitin-like proteins"/>
    <property type="match status" value="1"/>
</dbReference>
<dbReference type="InterPro" id="IPR030661">
    <property type="entry name" value="Uba2"/>
</dbReference>
<evidence type="ECO:0000256" key="7">
    <source>
        <dbReference type="ARBA" id="ARBA00022840"/>
    </source>
</evidence>
<dbReference type="GO" id="GO:0005524">
    <property type="term" value="F:ATP binding"/>
    <property type="evidence" value="ECO:0007669"/>
    <property type="project" value="UniProtKB-UniRule"/>
</dbReference>
<dbReference type="FunFam" id="3.50.50.80:FF:000004">
    <property type="entry name" value="Ubiquitin-activating enzyme E1-like"/>
    <property type="match status" value="1"/>
</dbReference>
<evidence type="ECO:0000256" key="12">
    <source>
        <dbReference type="PIRSR" id="PIRSR039133-3"/>
    </source>
</evidence>
<dbReference type="InterPro" id="IPR019572">
    <property type="entry name" value="UBA_E1_SCCH"/>
</dbReference>